<dbReference type="PANTHER" id="PTHR43675">
    <property type="entry name" value="ARSENITE METHYLTRANSFERASE"/>
    <property type="match status" value="1"/>
</dbReference>
<reference evidence="1 2" key="1">
    <citation type="submission" date="2023-11" db="EMBL/GenBank/DDBJ databases">
        <authorList>
            <person name="Okamura Y."/>
        </authorList>
    </citation>
    <scope>NUCLEOTIDE SEQUENCE [LARGE SCALE GENOMIC DNA]</scope>
</reference>
<dbReference type="PANTHER" id="PTHR43675:SF1">
    <property type="entry name" value="RIKEN CDNA 2700097O09 GENE"/>
    <property type="match status" value="1"/>
</dbReference>
<proteinExistence type="predicted"/>
<name>A0AAV1J3T0_9NEOP</name>
<organism evidence="1 2">
    <name type="scientific">Leptosia nina</name>
    <dbReference type="NCBI Taxonomy" id="320188"/>
    <lineage>
        <taxon>Eukaryota</taxon>
        <taxon>Metazoa</taxon>
        <taxon>Ecdysozoa</taxon>
        <taxon>Arthropoda</taxon>
        <taxon>Hexapoda</taxon>
        <taxon>Insecta</taxon>
        <taxon>Pterygota</taxon>
        <taxon>Neoptera</taxon>
        <taxon>Endopterygota</taxon>
        <taxon>Lepidoptera</taxon>
        <taxon>Glossata</taxon>
        <taxon>Ditrysia</taxon>
        <taxon>Papilionoidea</taxon>
        <taxon>Pieridae</taxon>
        <taxon>Pierinae</taxon>
        <taxon>Leptosia</taxon>
    </lineage>
</organism>
<dbReference type="InterPro" id="IPR026669">
    <property type="entry name" value="Arsenite_MeTrfase-like"/>
</dbReference>
<sequence length="311" mass="36145">MAEESILNVKCRLLELFSELDDSELHSIEAWISTQSYKQDLEIKKLLLEKERKLSKIANSLKNMVPFEAEMPSEVIMPPIIGDQADCTKENTCHVDEFLYDDKEVDELVKSQKLTRFYCAECNSRNIKELIFISHSMSKQALQYIFYVLLPQDLEEKHLLDVGSRLGAVLYGAYYLCNASSIVGVEMNKECCEIQENIIKKFSMDSNRIKVVNADITERSDIVKNSNIIIINVLDFFVDVQKHKEMWHFFKKHIKKGSYLISNRSMTDTLDTLELSEEMAGWLKICKPHQVANEIFFDVEDYSELYLYTVK</sequence>
<protein>
    <submittedName>
        <fullName evidence="1">Uncharacterized protein</fullName>
    </submittedName>
</protein>
<keyword evidence="2" id="KW-1185">Reference proteome</keyword>
<dbReference type="SUPFAM" id="SSF53335">
    <property type="entry name" value="S-adenosyl-L-methionine-dependent methyltransferases"/>
    <property type="match status" value="1"/>
</dbReference>
<comment type="caution">
    <text evidence="1">The sequence shown here is derived from an EMBL/GenBank/DDBJ whole genome shotgun (WGS) entry which is preliminary data.</text>
</comment>
<accession>A0AAV1J3T0</accession>
<dbReference type="GO" id="GO:0008168">
    <property type="term" value="F:methyltransferase activity"/>
    <property type="evidence" value="ECO:0007669"/>
    <property type="project" value="TreeGrafter"/>
</dbReference>
<evidence type="ECO:0000313" key="1">
    <source>
        <dbReference type="EMBL" id="CAK1543079.1"/>
    </source>
</evidence>
<dbReference type="EMBL" id="CAVLEF010000004">
    <property type="protein sequence ID" value="CAK1543079.1"/>
    <property type="molecule type" value="Genomic_DNA"/>
</dbReference>
<dbReference type="InterPro" id="IPR029063">
    <property type="entry name" value="SAM-dependent_MTases_sf"/>
</dbReference>
<dbReference type="Gene3D" id="3.40.50.150">
    <property type="entry name" value="Vaccinia Virus protein VP39"/>
    <property type="match status" value="1"/>
</dbReference>
<dbReference type="Proteomes" id="UP001497472">
    <property type="component" value="Unassembled WGS sequence"/>
</dbReference>
<gene>
    <name evidence="1" type="ORF">LNINA_LOCUS2918</name>
</gene>
<dbReference type="AlphaFoldDB" id="A0AAV1J3T0"/>
<evidence type="ECO:0000313" key="2">
    <source>
        <dbReference type="Proteomes" id="UP001497472"/>
    </source>
</evidence>